<evidence type="ECO:0000259" key="1">
    <source>
        <dbReference type="Pfam" id="PF07143"/>
    </source>
</evidence>
<dbReference type="InterPro" id="IPR023374">
    <property type="entry name" value="AttH-like_dom_sf"/>
</dbReference>
<evidence type="ECO:0000313" key="3">
    <source>
        <dbReference type="Proteomes" id="UP000185473"/>
    </source>
</evidence>
<protein>
    <recommendedName>
        <fullName evidence="1">AttH domain-containing protein</fullName>
    </recommendedName>
</protein>
<dbReference type="Pfam" id="PF07143">
    <property type="entry name" value="CrtC"/>
    <property type="match status" value="1"/>
</dbReference>
<feature type="domain" description="AttH" evidence="1">
    <location>
        <begin position="40"/>
        <end position="195"/>
    </location>
</feature>
<reference evidence="2 3" key="1">
    <citation type="submission" date="2016-02" db="EMBL/GenBank/DDBJ databases">
        <title>Complete Genome Sequence of Weissella jogaejeotgali FOL01.</title>
        <authorList>
            <person name="Lee J.-H."/>
            <person name="Ku H.-J."/>
        </authorList>
    </citation>
    <scope>NUCLEOTIDE SEQUENCE [LARGE SCALE GENOMIC DNA]</scope>
    <source>
        <strain evidence="2 3">FOL01</strain>
    </source>
</reference>
<dbReference type="Gene3D" id="2.40.370.10">
    <property type="entry name" value="AttH-like domain"/>
    <property type="match status" value="1"/>
</dbReference>
<dbReference type="KEGG" id="wjo:FOL01_0414"/>
<dbReference type="Proteomes" id="UP000185473">
    <property type="component" value="Chromosome"/>
</dbReference>
<dbReference type="InterPro" id="IPR010791">
    <property type="entry name" value="AttH_dom"/>
</dbReference>
<dbReference type="SUPFAM" id="SSF159245">
    <property type="entry name" value="AttH-like"/>
    <property type="match status" value="1"/>
</dbReference>
<sequence>MAQVVLENKPESYEKLGVQQGKVAVWEDGKRDDDRAGSYEWWYFDGIFDDGSKVVMAFNTKGHSDTQKEGAQPLVMINITSPEGKTYRTDLNYSAAEATFATENCDVKIGPHRVSGNLEDYDIHFEPKEGIGADLHLNSTSTPWRPGSGYYNFGNDLYFTWLCVVPTGKLSGTLTYNGKTVTANGTGYHDHQWGDINTFVTYNNWLWARQNFSDYTILNFDIVTSRDYNYQRLPMTFIQDKKGNLIFENFDPKNVKYEVFEEYEQEDTGKLFPKDSQYTWEKDDIKVQYRLKVTKEIGLEKLYADAPEPVQKQFDALDLYPGYARDAAIGELTITTDGKTIKDSGELIYEFPSVGKEYKPYMVTD</sequence>
<dbReference type="RefSeq" id="WP_075269117.1">
    <property type="nucleotide sequence ID" value="NZ_CP014332.1"/>
</dbReference>
<proteinExistence type="predicted"/>
<dbReference type="EMBL" id="CP014332">
    <property type="protein sequence ID" value="APS41273.1"/>
    <property type="molecule type" value="Genomic_DNA"/>
</dbReference>
<accession>A0A1L6R9S7</accession>
<evidence type="ECO:0000313" key="2">
    <source>
        <dbReference type="EMBL" id="APS41273.1"/>
    </source>
</evidence>
<name>A0A1L6R9S7_9LACO</name>
<organism evidence="2 3">
    <name type="scientific">Weissella jogaejeotgali</name>
    <dbReference type="NCBI Taxonomy" id="1631871"/>
    <lineage>
        <taxon>Bacteria</taxon>
        <taxon>Bacillati</taxon>
        <taxon>Bacillota</taxon>
        <taxon>Bacilli</taxon>
        <taxon>Lactobacillales</taxon>
        <taxon>Lactobacillaceae</taxon>
        <taxon>Weissella</taxon>
    </lineage>
</organism>
<dbReference type="STRING" id="1631871.FOL01_0414"/>
<dbReference type="AlphaFoldDB" id="A0A1L6R9S7"/>
<keyword evidence="3" id="KW-1185">Reference proteome</keyword>
<gene>
    <name evidence="2" type="ORF">FOL01_0414</name>
</gene>